<sequence length="296" mass="33436">MSLAPIPQSQQDRLRHIELRLRFLGEVRRPDVMLRFGIQSAAASRDLAVYRDLAPQNIEFDSRSKGYLLGSAFSPLFPTSADQALAWLAEQLGDAIAPSSESLLPCLMPSCLSHPDLEVLACITRAIHLKQVLDIRYHSISSGASQRQIVPFALLDTGLRWHVRAFDRKSNEFRDFVLTRIQAPNVQAESSPQRHETPEHDAQWARIVELDLVPHPDQPRPEITRMDYGLHDGSLRLKLRAAIAGYVLRKWSVDCSPDHRLRGPEYRLWLKNHLSLYGVETAVLAPGYLSNKELAA</sequence>
<evidence type="ECO:0000259" key="1">
    <source>
        <dbReference type="Pfam" id="PF13280"/>
    </source>
</evidence>
<gene>
    <name evidence="4" type="ordered locus">Alide2_0883</name>
</gene>
<dbReference type="HOGENOM" id="CLU_054168_0_1_4"/>
<dbReference type="EMBL" id="CP002657">
    <property type="protein sequence ID" value="AEB83295.1"/>
    <property type="molecule type" value="Genomic_DNA"/>
</dbReference>
<accession>F4G8L8</accession>
<evidence type="ECO:0000313" key="5">
    <source>
        <dbReference type="Proteomes" id="UP000007938"/>
    </source>
</evidence>
<dbReference type="PIRSF" id="PIRSF015558">
    <property type="entry name" value="Txn_reg_DeoR_prd"/>
    <property type="match status" value="1"/>
</dbReference>
<keyword evidence="5" id="KW-1185">Reference proteome</keyword>
<dbReference type="InterPro" id="IPR051534">
    <property type="entry name" value="CBASS_pafABC_assoc_protein"/>
</dbReference>
<dbReference type="Pfam" id="PF13280">
    <property type="entry name" value="WYL"/>
    <property type="match status" value="1"/>
</dbReference>
<reference evidence="4 5" key="2">
    <citation type="submission" date="2011-04" db="EMBL/GenBank/DDBJ databases">
        <title>Complete sequence of chromosome of Alicycliphilus denitrificans K601.</title>
        <authorList>
            <consortium name="US DOE Joint Genome Institute"/>
            <person name="Lucas S."/>
            <person name="Han J."/>
            <person name="Lapidus A."/>
            <person name="Cheng J.-F."/>
            <person name="Goodwin L."/>
            <person name="Pitluck S."/>
            <person name="Peters L."/>
            <person name="Zeytun A."/>
            <person name="Detter J.C."/>
            <person name="Han C."/>
            <person name="Tapia R."/>
            <person name="Land M."/>
            <person name="Hauser L."/>
            <person name="Kyrpides N."/>
            <person name="Ivanova N."/>
            <person name="Mikhailova N."/>
            <person name="Pagani I."/>
            <person name="Oosterkamp M."/>
            <person name="Pieper D."/>
            <person name="van Berkel W."/>
            <person name="Langenhoff A."/>
            <person name="Smidt H."/>
            <person name="Stams A."/>
            <person name="Woyke T."/>
        </authorList>
    </citation>
    <scope>NUCLEOTIDE SEQUENCE [LARGE SCALE GENOMIC DNA]</scope>
    <source>
        <strain evidence="5">DSM 14773 / CIP 107495 / K601</strain>
    </source>
</reference>
<dbReference type="OrthoDB" id="6400324at2"/>
<evidence type="ECO:0000259" key="2">
    <source>
        <dbReference type="Pfam" id="PF26107"/>
    </source>
</evidence>
<evidence type="ECO:0000259" key="3">
    <source>
        <dbReference type="Pfam" id="PF26109"/>
    </source>
</evidence>
<reference evidence="4 5" key="1">
    <citation type="journal article" date="2011" name="J. Bacteriol.">
        <title>Genome Sequences of Alicycliphilus denitrificans Strains BC and K601T.</title>
        <authorList>
            <person name="Oosterkamp M.J."/>
            <person name="Veuskens T."/>
            <person name="Plugge C.M."/>
            <person name="Langenhoff A.A."/>
            <person name="Gerritse J."/>
            <person name="van Berkel W.J."/>
            <person name="Pieper D.H."/>
            <person name="Junca H."/>
            <person name="Goodwin L.A."/>
            <person name="Daligault H.E."/>
            <person name="Bruce D.C."/>
            <person name="Detter J.C."/>
            <person name="Tapia R."/>
            <person name="Han C.S."/>
            <person name="Land M.L."/>
            <person name="Hauser L.J."/>
            <person name="Smidt H."/>
            <person name="Stams A.J."/>
        </authorList>
    </citation>
    <scope>NUCLEOTIDE SEQUENCE [LARGE SCALE GENOMIC DNA]</scope>
    <source>
        <strain evidence="5">DSM 14773 / CIP 107495 / K601</strain>
    </source>
</reference>
<protein>
    <recommendedName>
        <fullName evidence="6">WYL domain-containing protein</fullName>
    </recommendedName>
</protein>
<dbReference type="PANTHER" id="PTHR34580:SF3">
    <property type="entry name" value="PROTEIN PAFB"/>
    <property type="match status" value="1"/>
</dbReference>
<dbReference type="STRING" id="596154.Alide2_0883"/>
<dbReference type="eggNOG" id="COG2378">
    <property type="taxonomic scope" value="Bacteria"/>
</dbReference>
<evidence type="ECO:0000313" key="4">
    <source>
        <dbReference type="EMBL" id="AEB83295.1"/>
    </source>
</evidence>
<feature type="domain" description="DNA-binding transcriptional repressor CapW winged helix-turn-helix" evidence="3">
    <location>
        <begin position="10"/>
        <end position="89"/>
    </location>
</feature>
<dbReference type="Pfam" id="PF26109">
    <property type="entry name" value="WHD_BrxR"/>
    <property type="match status" value="1"/>
</dbReference>
<dbReference type="InterPro" id="IPR059019">
    <property type="entry name" value="WHD_CapW"/>
</dbReference>
<evidence type="ECO:0008006" key="6">
    <source>
        <dbReference type="Google" id="ProtNLM"/>
    </source>
</evidence>
<feature type="domain" description="WYL" evidence="1">
    <location>
        <begin position="118"/>
        <end position="183"/>
    </location>
</feature>
<dbReference type="Proteomes" id="UP000007938">
    <property type="component" value="Chromosome"/>
</dbReference>
<dbReference type="PANTHER" id="PTHR34580">
    <property type="match status" value="1"/>
</dbReference>
<name>F4G8L8_ALIDK</name>
<dbReference type="InterPro" id="IPR059020">
    <property type="entry name" value="CapW_CTD"/>
</dbReference>
<dbReference type="AlphaFoldDB" id="F4G8L8"/>
<dbReference type="KEGG" id="adk:Alide2_0883"/>
<dbReference type="PROSITE" id="PS52050">
    <property type="entry name" value="WYL"/>
    <property type="match status" value="1"/>
</dbReference>
<dbReference type="RefSeq" id="WP_013721484.1">
    <property type="nucleotide sequence ID" value="NC_015422.1"/>
</dbReference>
<organism evidence="4 5">
    <name type="scientific">Alicycliphilus denitrificans (strain DSM 14773 / CIP 107495 / K601)</name>
    <dbReference type="NCBI Taxonomy" id="596154"/>
    <lineage>
        <taxon>Bacteria</taxon>
        <taxon>Pseudomonadati</taxon>
        <taxon>Pseudomonadota</taxon>
        <taxon>Betaproteobacteria</taxon>
        <taxon>Burkholderiales</taxon>
        <taxon>Comamonadaceae</taxon>
        <taxon>Alicycliphilus</taxon>
    </lineage>
</organism>
<feature type="domain" description="DNA-binding transcriptional repressor CapW C-terminal dimerisation" evidence="2">
    <location>
        <begin position="207"/>
        <end position="273"/>
    </location>
</feature>
<dbReference type="InterPro" id="IPR016634">
    <property type="entry name" value="CapW-like"/>
</dbReference>
<proteinExistence type="predicted"/>
<dbReference type="Pfam" id="PF26107">
    <property type="entry name" value="BrxR_CTD"/>
    <property type="match status" value="1"/>
</dbReference>
<dbReference type="InterPro" id="IPR026881">
    <property type="entry name" value="WYL_dom"/>
</dbReference>